<feature type="region of interest" description="Disordered" evidence="1">
    <location>
        <begin position="173"/>
        <end position="245"/>
    </location>
</feature>
<accession>A0A6V7NVU8</accession>
<feature type="compositionally biased region" description="Basic and acidic residues" evidence="1">
    <location>
        <begin position="107"/>
        <end position="138"/>
    </location>
</feature>
<keyword evidence="2" id="KW-1133">Transmembrane helix</keyword>
<sequence length="322" mass="35994">MVHELRYGSWFYGSWVYGSWTYGSWFVVHELMVHGFMVHELMVHGLWFMDLWFMGLWFMNLWFMAFERLRPERLRATESGELGGARRRTTSAAQTSSGEEDSLGSRSLDDSEVGEKRRDLGAGIGEERRCLEHKDRRGATASGRVASEIQRSAKSDAGDLGASVSAVQWSTRSDAASAQGSVRSDAASGAKTGEERRPRVEASRSDADELRSGRPRRLGVARVKSAGAGYGRSTPQAEDPKWNNGAGWKFRTPKTCFRAPESARFCRTTEKSTLAFQPLQITQIASKVHKFSLWSADSVVFQRRPSVFWLVCDIGRSDCGET</sequence>
<feature type="compositionally biased region" description="Polar residues" evidence="1">
    <location>
        <begin position="173"/>
        <end position="182"/>
    </location>
</feature>
<protein>
    <submittedName>
        <fullName evidence="3">Uncharacterized protein</fullName>
    </submittedName>
</protein>
<evidence type="ECO:0000256" key="1">
    <source>
        <dbReference type="SAM" id="MobiDB-lite"/>
    </source>
</evidence>
<reference evidence="3" key="1">
    <citation type="submission" date="2020-07" db="EMBL/GenBank/DDBJ databases">
        <authorList>
            <person name="Lin J."/>
        </authorList>
    </citation>
    <scope>NUCLEOTIDE SEQUENCE</scope>
</reference>
<feature type="compositionally biased region" description="Basic and acidic residues" evidence="1">
    <location>
        <begin position="192"/>
        <end position="212"/>
    </location>
</feature>
<evidence type="ECO:0000256" key="2">
    <source>
        <dbReference type="SAM" id="Phobius"/>
    </source>
</evidence>
<keyword evidence="2" id="KW-0812">Transmembrane</keyword>
<feature type="region of interest" description="Disordered" evidence="1">
    <location>
        <begin position="80"/>
        <end position="161"/>
    </location>
</feature>
<organism evidence="3">
    <name type="scientific">Ananas comosus var. bracteatus</name>
    <name type="common">red pineapple</name>
    <dbReference type="NCBI Taxonomy" id="296719"/>
    <lineage>
        <taxon>Eukaryota</taxon>
        <taxon>Viridiplantae</taxon>
        <taxon>Streptophyta</taxon>
        <taxon>Embryophyta</taxon>
        <taxon>Tracheophyta</taxon>
        <taxon>Spermatophyta</taxon>
        <taxon>Magnoliopsida</taxon>
        <taxon>Liliopsida</taxon>
        <taxon>Poales</taxon>
        <taxon>Bromeliaceae</taxon>
        <taxon>Bromelioideae</taxon>
        <taxon>Ananas</taxon>
    </lineage>
</organism>
<proteinExistence type="predicted"/>
<name>A0A6V7NVU8_ANACO</name>
<keyword evidence="2" id="KW-0472">Membrane</keyword>
<dbReference type="EMBL" id="LR862142">
    <property type="protein sequence ID" value="CAD1822721.1"/>
    <property type="molecule type" value="Genomic_DNA"/>
</dbReference>
<gene>
    <name evidence="3" type="ORF">CB5_LOCUS5932</name>
</gene>
<evidence type="ECO:0000313" key="3">
    <source>
        <dbReference type="EMBL" id="CAD1822721.1"/>
    </source>
</evidence>
<feature type="transmembrane region" description="Helical" evidence="2">
    <location>
        <begin position="7"/>
        <end position="27"/>
    </location>
</feature>
<dbReference type="AlphaFoldDB" id="A0A6V7NVU8"/>
<feature type="transmembrane region" description="Helical" evidence="2">
    <location>
        <begin position="47"/>
        <end position="66"/>
    </location>
</feature>